<dbReference type="EMBL" id="JAAIJQ010000167">
    <property type="protein sequence ID" value="NEV65185.1"/>
    <property type="molecule type" value="Genomic_DNA"/>
</dbReference>
<evidence type="ECO:0000313" key="3">
    <source>
        <dbReference type="Proteomes" id="UP000483379"/>
    </source>
</evidence>
<name>A0A6M0K9H2_9GAMM</name>
<dbReference type="Gene3D" id="3.40.50.1820">
    <property type="entry name" value="alpha/beta hydrolase"/>
    <property type="match status" value="1"/>
</dbReference>
<dbReference type="SUPFAM" id="SSF53474">
    <property type="entry name" value="alpha/beta-Hydrolases"/>
    <property type="match status" value="1"/>
</dbReference>
<sequence>MNRLSESHAFWLQATAPFRFALEARAGLEFASLFASQPFLYSAPKGDGHPVLVLPRLLGCDLSTQPLRYYLSSLGYATSPWEQGVNLGPRGGVLNGCLKRLEQVHAAHDRKVSLVGWSLGGLYAREMAKEAPELVRQVITLGTPFAGEHKPDEIWRMYEAATGDTMGLPEQHGPLDEAPPVPTTSIYSRSDGIVPWTASVGREGPQTENVEVESSHLGLASSPLSLYIVADRLAQPEDSWHPFERRGIKGWLYRSPVRIS</sequence>
<organism evidence="2 3">
    <name type="scientific">Thiorhodococcus minor</name>
    <dbReference type="NCBI Taxonomy" id="57489"/>
    <lineage>
        <taxon>Bacteria</taxon>
        <taxon>Pseudomonadati</taxon>
        <taxon>Pseudomonadota</taxon>
        <taxon>Gammaproteobacteria</taxon>
        <taxon>Chromatiales</taxon>
        <taxon>Chromatiaceae</taxon>
        <taxon>Thiorhodococcus</taxon>
    </lineage>
</organism>
<dbReference type="InterPro" id="IPR000073">
    <property type="entry name" value="AB_hydrolase_1"/>
</dbReference>
<dbReference type="Proteomes" id="UP000483379">
    <property type="component" value="Unassembled WGS sequence"/>
</dbReference>
<proteinExistence type="predicted"/>
<keyword evidence="3" id="KW-1185">Reference proteome</keyword>
<evidence type="ECO:0000259" key="1">
    <source>
        <dbReference type="Pfam" id="PF00561"/>
    </source>
</evidence>
<evidence type="ECO:0000313" key="2">
    <source>
        <dbReference type="EMBL" id="NEV65185.1"/>
    </source>
</evidence>
<dbReference type="AlphaFoldDB" id="A0A6M0K9H2"/>
<accession>A0A6M0K9H2</accession>
<reference evidence="2 3" key="1">
    <citation type="submission" date="2020-02" db="EMBL/GenBank/DDBJ databases">
        <title>Genome sequences of Thiorhodococcus mannitoliphagus and Thiorhodococcus minor, purple sulfur photosynthetic bacteria in the gammaproteobacterial family, Chromatiaceae.</title>
        <authorList>
            <person name="Aviles F.A."/>
            <person name="Meyer T.E."/>
            <person name="Kyndt J.A."/>
        </authorList>
    </citation>
    <scope>NUCLEOTIDE SEQUENCE [LARGE SCALE GENOMIC DNA]</scope>
    <source>
        <strain evidence="2 3">DSM 11518</strain>
    </source>
</reference>
<dbReference type="Pfam" id="PF00561">
    <property type="entry name" value="Abhydrolase_1"/>
    <property type="match status" value="1"/>
</dbReference>
<feature type="domain" description="AB hydrolase-1" evidence="1">
    <location>
        <begin position="106"/>
        <end position="158"/>
    </location>
</feature>
<dbReference type="GO" id="GO:0016787">
    <property type="term" value="F:hydrolase activity"/>
    <property type="evidence" value="ECO:0007669"/>
    <property type="project" value="UniProtKB-KW"/>
</dbReference>
<protein>
    <submittedName>
        <fullName evidence="2">Alpha/beta hydrolase</fullName>
    </submittedName>
</protein>
<gene>
    <name evidence="2" type="ORF">G3446_25685</name>
</gene>
<keyword evidence="2" id="KW-0378">Hydrolase</keyword>
<comment type="caution">
    <text evidence="2">The sequence shown here is derived from an EMBL/GenBank/DDBJ whole genome shotgun (WGS) entry which is preliminary data.</text>
</comment>
<dbReference type="RefSeq" id="WP_164456513.1">
    <property type="nucleotide sequence ID" value="NZ_JAAIJQ010000167.1"/>
</dbReference>
<dbReference type="InterPro" id="IPR029058">
    <property type="entry name" value="AB_hydrolase_fold"/>
</dbReference>